<dbReference type="AlphaFoldDB" id="A0A921FXG2"/>
<proteinExistence type="predicted"/>
<name>A0A921FXG2_9BIFI</name>
<organism evidence="3 4">
    <name type="scientific">Aeriscardovia aeriphila</name>
    <dbReference type="NCBI Taxonomy" id="218139"/>
    <lineage>
        <taxon>Bacteria</taxon>
        <taxon>Bacillati</taxon>
        <taxon>Actinomycetota</taxon>
        <taxon>Actinomycetes</taxon>
        <taxon>Bifidobacteriales</taxon>
        <taxon>Bifidobacteriaceae</taxon>
        <taxon>Aeriscardovia</taxon>
    </lineage>
</organism>
<reference evidence="3" key="2">
    <citation type="submission" date="2021-09" db="EMBL/GenBank/DDBJ databases">
        <authorList>
            <person name="Gilroy R."/>
        </authorList>
    </citation>
    <scope>NUCLEOTIDE SEQUENCE</scope>
    <source>
        <strain evidence="3">578</strain>
    </source>
</reference>
<dbReference type="EMBL" id="DYWK01000006">
    <property type="protein sequence ID" value="HJF18446.1"/>
    <property type="molecule type" value="Genomic_DNA"/>
</dbReference>
<accession>A0A921FXG2</accession>
<evidence type="ECO:0000256" key="1">
    <source>
        <dbReference type="SAM" id="MobiDB-lite"/>
    </source>
</evidence>
<feature type="region of interest" description="Disordered" evidence="1">
    <location>
        <begin position="155"/>
        <end position="219"/>
    </location>
</feature>
<keyword evidence="2" id="KW-1133">Transmembrane helix</keyword>
<feature type="compositionally biased region" description="Polar residues" evidence="1">
    <location>
        <begin position="155"/>
        <end position="166"/>
    </location>
</feature>
<reference evidence="3" key="1">
    <citation type="journal article" date="2021" name="PeerJ">
        <title>Extensive microbial diversity within the chicken gut microbiome revealed by metagenomics and culture.</title>
        <authorList>
            <person name="Gilroy R."/>
            <person name="Ravi A."/>
            <person name="Getino M."/>
            <person name="Pursley I."/>
            <person name="Horton D.L."/>
            <person name="Alikhan N.F."/>
            <person name="Baker D."/>
            <person name="Gharbi K."/>
            <person name="Hall N."/>
            <person name="Watson M."/>
            <person name="Adriaenssens E.M."/>
            <person name="Foster-Nyarko E."/>
            <person name="Jarju S."/>
            <person name="Secka A."/>
            <person name="Antonio M."/>
            <person name="Oren A."/>
            <person name="Chaudhuri R.R."/>
            <person name="La Ragione R."/>
            <person name="Hildebrand F."/>
            <person name="Pallen M.J."/>
        </authorList>
    </citation>
    <scope>NUCLEOTIDE SEQUENCE</scope>
    <source>
        <strain evidence="3">578</strain>
    </source>
</reference>
<comment type="caution">
    <text evidence="3">The sequence shown here is derived from an EMBL/GenBank/DDBJ whole genome shotgun (WGS) entry which is preliminary data.</text>
</comment>
<keyword evidence="2" id="KW-0812">Transmembrane</keyword>
<evidence type="ECO:0000313" key="4">
    <source>
        <dbReference type="Proteomes" id="UP000715651"/>
    </source>
</evidence>
<evidence type="ECO:0000313" key="3">
    <source>
        <dbReference type="EMBL" id="HJF18446.1"/>
    </source>
</evidence>
<feature type="transmembrane region" description="Helical" evidence="2">
    <location>
        <begin position="68"/>
        <end position="90"/>
    </location>
</feature>
<sequence>MSNNEPHHRYIHHLSQEEINEAAAARDPHIREILERESRTPFSRFAYDWATLRTLHGQEKRDFFSRHLLSPVLICIILAVCMLISVGVVLQRPDVPVIRVETINMGKYKGQLNQLAANFSDSDPVLGHDDVLIDAQMSMTRSRLTRQNLWSNLTDPRQQRYYSGNENKLGAKKEGAQNGAQRSSQDGGQESGEEGLHTPSDQRNQQDGTRESGTRESGTWGRFFEGFASALPRMRTRRVCPVGQWVADRHIFARMVHLRCIEPLPRVVDTSVLDNLKHSGARFVDKNGKITSNIEASYGLDLGSAPQWEKLKLPDDACFGASITQYDVKYLRRFVTFLYEK</sequence>
<gene>
    <name evidence="3" type="ORF">K8U78_04785</name>
</gene>
<dbReference type="Proteomes" id="UP000715651">
    <property type="component" value="Unassembled WGS sequence"/>
</dbReference>
<evidence type="ECO:0000256" key="2">
    <source>
        <dbReference type="SAM" id="Phobius"/>
    </source>
</evidence>
<keyword evidence="2" id="KW-0472">Membrane</keyword>
<protein>
    <submittedName>
        <fullName evidence="3">Uncharacterized protein</fullName>
    </submittedName>
</protein>